<dbReference type="SUPFAM" id="SSF48317">
    <property type="entry name" value="Acid phosphatase/Vanadium-dependent haloperoxidase"/>
    <property type="match status" value="1"/>
</dbReference>
<dbReference type="InterPro" id="IPR000326">
    <property type="entry name" value="PAP2/HPO"/>
</dbReference>
<accession>A0A9E4N858</accession>
<organism evidence="12 13">
    <name type="scientific">Candidatus Thiodiazotropha taylori</name>
    <dbReference type="NCBI Taxonomy" id="2792791"/>
    <lineage>
        <taxon>Bacteria</taxon>
        <taxon>Pseudomonadati</taxon>
        <taxon>Pseudomonadota</taxon>
        <taxon>Gammaproteobacteria</taxon>
        <taxon>Chromatiales</taxon>
        <taxon>Sedimenticolaceae</taxon>
        <taxon>Candidatus Thiodiazotropha</taxon>
    </lineage>
</organism>
<evidence type="ECO:0000259" key="11">
    <source>
        <dbReference type="SMART" id="SM00014"/>
    </source>
</evidence>
<comment type="subcellular location">
    <subcellularLocation>
        <location evidence="1">Cell membrane</location>
        <topology evidence="1">Multi-pass membrane protein</topology>
    </subcellularLocation>
</comment>
<dbReference type="InterPro" id="IPR036938">
    <property type="entry name" value="PAP2/HPO_sf"/>
</dbReference>
<evidence type="ECO:0000256" key="2">
    <source>
        <dbReference type="ARBA" id="ARBA00012374"/>
    </source>
</evidence>
<keyword evidence="7 10" id="KW-0472">Membrane</keyword>
<evidence type="ECO:0000256" key="4">
    <source>
        <dbReference type="ARBA" id="ARBA00022692"/>
    </source>
</evidence>
<keyword evidence="5" id="KW-0378">Hydrolase</keyword>
<keyword evidence="6 10" id="KW-1133">Transmembrane helix</keyword>
<keyword evidence="3" id="KW-1003">Cell membrane</keyword>
<comment type="caution">
    <text evidence="12">The sequence shown here is derived from an EMBL/GenBank/DDBJ whole genome shotgun (WGS) entry which is preliminary data.</text>
</comment>
<feature type="transmembrane region" description="Helical" evidence="10">
    <location>
        <begin position="163"/>
        <end position="183"/>
    </location>
</feature>
<comment type="catalytic activity">
    <reaction evidence="9">
        <text>di-trans,octa-cis-undecaprenyl diphosphate + H2O = di-trans,octa-cis-undecaprenyl phosphate + phosphate + H(+)</text>
        <dbReference type="Rhea" id="RHEA:28094"/>
        <dbReference type="ChEBI" id="CHEBI:15377"/>
        <dbReference type="ChEBI" id="CHEBI:15378"/>
        <dbReference type="ChEBI" id="CHEBI:43474"/>
        <dbReference type="ChEBI" id="CHEBI:58405"/>
        <dbReference type="ChEBI" id="CHEBI:60392"/>
        <dbReference type="EC" id="3.6.1.27"/>
    </reaction>
</comment>
<sequence>MNYFDYELISSLNQYAQVSPSLDATIKLLAKNHIVKGGVFLALFWWAWFAIKAYQDDVRARLVATLFGCFIAIITARLTAKLLPFRFRPIHDEELVFTLPHTMQRTALEGWSAFPSDHAVMFYALSAGLFYISKRIGVFALLYTTLVICLPRVYLGLHYPSDIIGGALFGIAIAMVCQSRVFLARVSAPLSTYAIRKPEIFYPILFVVTYQIHDMFISARDLLSAMWIAMYG</sequence>
<evidence type="ECO:0000256" key="7">
    <source>
        <dbReference type="ARBA" id="ARBA00023136"/>
    </source>
</evidence>
<gene>
    <name evidence="12" type="ORF">JAZ07_23410</name>
</gene>
<dbReference type="Pfam" id="PF01569">
    <property type="entry name" value="PAP2"/>
    <property type="match status" value="1"/>
</dbReference>
<evidence type="ECO:0000256" key="5">
    <source>
        <dbReference type="ARBA" id="ARBA00022801"/>
    </source>
</evidence>
<keyword evidence="4 10" id="KW-0812">Transmembrane</keyword>
<protein>
    <recommendedName>
        <fullName evidence="2">undecaprenyl-diphosphate phosphatase</fullName>
        <ecNumber evidence="2">3.6.1.27</ecNumber>
    </recommendedName>
    <alternativeName>
        <fullName evidence="8">Undecaprenyl pyrophosphate phosphatase</fullName>
    </alternativeName>
</protein>
<reference evidence="12" key="1">
    <citation type="journal article" date="2021" name="Proc. Natl. Acad. Sci. U.S.A.">
        <title>Global biogeography of chemosynthetic symbionts reveals both localized and globally distributed symbiont groups. .</title>
        <authorList>
            <person name="Osvatic J.T."/>
            <person name="Wilkins L.G.E."/>
            <person name="Leibrecht L."/>
            <person name="Leray M."/>
            <person name="Zauner S."/>
            <person name="Polzin J."/>
            <person name="Camacho Y."/>
            <person name="Gros O."/>
            <person name="van Gils J.A."/>
            <person name="Eisen J.A."/>
            <person name="Petersen J.M."/>
            <person name="Yuen B."/>
        </authorList>
    </citation>
    <scope>NUCLEOTIDE SEQUENCE</scope>
    <source>
        <strain evidence="12">MAGclacostrist064TRANS</strain>
    </source>
</reference>
<proteinExistence type="predicted"/>
<evidence type="ECO:0000256" key="8">
    <source>
        <dbReference type="ARBA" id="ARBA00032707"/>
    </source>
</evidence>
<dbReference type="GO" id="GO:0005886">
    <property type="term" value="C:plasma membrane"/>
    <property type="evidence" value="ECO:0007669"/>
    <property type="project" value="UniProtKB-SubCell"/>
</dbReference>
<dbReference type="AlphaFoldDB" id="A0A9E4N858"/>
<dbReference type="SMART" id="SM00014">
    <property type="entry name" value="acidPPc"/>
    <property type="match status" value="1"/>
</dbReference>
<dbReference type="Proteomes" id="UP000886667">
    <property type="component" value="Unassembled WGS sequence"/>
</dbReference>
<dbReference type="PANTHER" id="PTHR14969:SF62">
    <property type="entry name" value="DECAPRENYLPHOSPHORYL-5-PHOSPHORIBOSE PHOSPHATASE RV3807C-RELATED"/>
    <property type="match status" value="1"/>
</dbReference>
<feature type="transmembrane region" description="Helical" evidence="10">
    <location>
        <begin position="60"/>
        <end position="80"/>
    </location>
</feature>
<evidence type="ECO:0000256" key="3">
    <source>
        <dbReference type="ARBA" id="ARBA00022475"/>
    </source>
</evidence>
<evidence type="ECO:0000256" key="1">
    <source>
        <dbReference type="ARBA" id="ARBA00004651"/>
    </source>
</evidence>
<dbReference type="PANTHER" id="PTHR14969">
    <property type="entry name" value="SPHINGOSINE-1-PHOSPHATE PHOSPHOHYDROLASE"/>
    <property type="match status" value="1"/>
</dbReference>
<feature type="transmembrane region" description="Helical" evidence="10">
    <location>
        <begin position="34"/>
        <end position="54"/>
    </location>
</feature>
<dbReference type="EC" id="3.6.1.27" evidence="2"/>
<evidence type="ECO:0000256" key="9">
    <source>
        <dbReference type="ARBA" id="ARBA00047594"/>
    </source>
</evidence>
<dbReference type="EMBL" id="JAEPCM010000877">
    <property type="protein sequence ID" value="MCG7949295.1"/>
    <property type="molecule type" value="Genomic_DNA"/>
</dbReference>
<dbReference type="Gene3D" id="1.20.144.10">
    <property type="entry name" value="Phosphatidic acid phosphatase type 2/haloperoxidase"/>
    <property type="match status" value="1"/>
</dbReference>
<evidence type="ECO:0000256" key="6">
    <source>
        <dbReference type="ARBA" id="ARBA00022989"/>
    </source>
</evidence>
<feature type="domain" description="Phosphatidic acid phosphatase type 2/haloperoxidase" evidence="11">
    <location>
        <begin position="62"/>
        <end position="178"/>
    </location>
</feature>
<dbReference type="GO" id="GO:0050380">
    <property type="term" value="F:undecaprenyl-diphosphatase activity"/>
    <property type="evidence" value="ECO:0007669"/>
    <property type="project" value="UniProtKB-EC"/>
</dbReference>
<evidence type="ECO:0000313" key="12">
    <source>
        <dbReference type="EMBL" id="MCG7949295.1"/>
    </source>
</evidence>
<evidence type="ECO:0000313" key="13">
    <source>
        <dbReference type="Proteomes" id="UP000886667"/>
    </source>
</evidence>
<name>A0A9E4N858_9GAMM</name>
<evidence type="ECO:0000256" key="10">
    <source>
        <dbReference type="SAM" id="Phobius"/>
    </source>
</evidence>